<dbReference type="EMBL" id="JBJUIK010000013">
    <property type="protein sequence ID" value="KAL3507282.1"/>
    <property type="molecule type" value="Genomic_DNA"/>
</dbReference>
<evidence type="ECO:0000313" key="2">
    <source>
        <dbReference type="Proteomes" id="UP001630127"/>
    </source>
</evidence>
<accession>A0ABD2YIQ8</accession>
<proteinExistence type="predicted"/>
<dbReference type="AlphaFoldDB" id="A0ABD2YIQ8"/>
<name>A0ABD2YIQ8_9GENT</name>
<sequence length="72" mass="7953">MDENGKLALYKDILLPYDGKESSLNRCRFDVDYTDGSGAITATVFADLGESLLGFTAVEGIEHFLLVFFLKT</sequence>
<comment type="caution">
    <text evidence="1">The sequence shown here is derived from an EMBL/GenBank/DDBJ whole genome shotgun (WGS) entry which is preliminary data.</text>
</comment>
<reference evidence="1 2" key="1">
    <citation type="submission" date="2024-11" db="EMBL/GenBank/DDBJ databases">
        <title>A near-complete genome assembly of Cinchona calisaya.</title>
        <authorList>
            <person name="Lian D.C."/>
            <person name="Zhao X.W."/>
            <person name="Wei L."/>
        </authorList>
    </citation>
    <scope>NUCLEOTIDE SEQUENCE [LARGE SCALE GENOMIC DNA]</scope>
    <source>
        <tissue evidence="1">Nenye</tissue>
    </source>
</reference>
<evidence type="ECO:0000313" key="1">
    <source>
        <dbReference type="EMBL" id="KAL3507282.1"/>
    </source>
</evidence>
<dbReference type="Proteomes" id="UP001630127">
    <property type="component" value="Unassembled WGS sequence"/>
</dbReference>
<keyword evidence="2" id="KW-1185">Reference proteome</keyword>
<gene>
    <name evidence="1" type="ORF">ACH5RR_032664</name>
</gene>
<protein>
    <submittedName>
        <fullName evidence="1">Uncharacterized protein</fullName>
    </submittedName>
</protein>
<organism evidence="1 2">
    <name type="scientific">Cinchona calisaya</name>
    <dbReference type="NCBI Taxonomy" id="153742"/>
    <lineage>
        <taxon>Eukaryota</taxon>
        <taxon>Viridiplantae</taxon>
        <taxon>Streptophyta</taxon>
        <taxon>Embryophyta</taxon>
        <taxon>Tracheophyta</taxon>
        <taxon>Spermatophyta</taxon>
        <taxon>Magnoliopsida</taxon>
        <taxon>eudicotyledons</taxon>
        <taxon>Gunneridae</taxon>
        <taxon>Pentapetalae</taxon>
        <taxon>asterids</taxon>
        <taxon>lamiids</taxon>
        <taxon>Gentianales</taxon>
        <taxon>Rubiaceae</taxon>
        <taxon>Cinchonoideae</taxon>
        <taxon>Cinchoneae</taxon>
        <taxon>Cinchona</taxon>
    </lineage>
</organism>